<dbReference type="Pfam" id="PF10414">
    <property type="entry name" value="CysG_dimeriser"/>
    <property type="match status" value="1"/>
</dbReference>
<dbReference type="GO" id="GO:0008168">
    <property type="term" value="F:methyltransferase activity"/>
    <property type="evidence" value="ECO:0007669"/>
    <property type="project" value="UniProtKB-KW"/>
</dbReference>
<dbReference type="Pfam" id="PF13241">
    <property type="entry name" value="NAD_binding_7"/>
    <property type="match status" value="1"/>
</dbReference>
<dbReference type="GO" id="GO:0019354">
    <property type="term" value="P:siroheme biosynthetic process"/>
    <property type="evidence" value="ECO:0007669"/>
    <property type="project" value="UniProtKB-UniPathway"/>
</dbReference>
<dbReference type="Gene3D" id="3.40.50.720">
    <property type="entry name" value="NAD(P)-binding Rossmann-like Domain"/>
    <property type="match status" value="1"/>
</dbReference>
<dbReference type="InterPro" id="IPR036291">
    <property type="entry name" value="NAD(P)-bd_dom_sf"/>
</dbReference>
<dbReference type="EC" id="1.3.1.76" evidence="2"/>
<keyword evidence="4" id="KW-0520">NAD</keyword>
<gene>
    <name evidence="7" type="ORF">IMCC12053_260</name>
</gene>
<dbReference type="InterPro" id="IPR028161">
    <property type="entry name" value="Met8-like"/>
</dbReference>
<evidence type="ECO:0000256" key="6">
    <source>
        <dbReference type="ARBA" id="ARBA00047561"/>
    </source>
</evidence>
<dbReference type="KEGG" id="cmar:IMCC12053_260"/>
<evidence type="ECO:0000256" key="4">
    <source>
        <dbReference type="ARBA" id="ARBA00023027"/>
    </source>
</evidence>
<dbReference type="InterPro" id="IPR006367">
    <property type="entry name" value="Sirohaem_synthase_N"/>
</dbReference>
<dbReference type="SUPFAM" id="SSF51735">
    <property type="entry name" value="NAD(P)-binding Rossmann-fold domains"/>
    <property type="match status" value="1"/>
</dbReference>
<dbReference type="PANTHER" id="PTHR35330">
    <property type="entry name" value="SIROHEME BIOSYNTHESIS PROTEIN MET8"/>
    <property type="match status" value="1"/>
</dbReference>
<reference evidence="7 8" key="1">
    <citation type="submission" date="2015-05" db="EMBL/GenBank/DDBJ databases">
        <authorList>
            <person name="Wang D.B."/>
            <person name="Wang M."/>
        </authorList>
    </citation>
    <scope>NUCLEOTIDE SEQUENCE [LARGE SCALE GENOMIC DNA]</scope>
    <source>
        <strain evidence="7 8">IMCC 12053</strain>
    </source>
</reference>
<dbReference type="SUPFAM" id="SSF75615">
    <property type="entry name" value="Siroheme synthase middle domains-like"/>
    <property type="match status" value="1"/>
</dbReference>
<evidence type="ECO:0000313" key="8">
    <source>
        <dbReference type="Proteomes" id="UP000064920"/>
    </source>
</evidence>
<dbReference type="GO" id="GO:0032259">
    <property type="term" value="P:methylation"/>
    <property type="evidence" value="ECO:0007669"/>
    <property type="project" value="UniProtKB-KW"/>
</dbReference>
<dbReference type="InterPro" id="IPR019478">
    <property type="entry name" value="Sirohaem_synthase_dimer_dom"/>
</dbReference>
<keyword evidence="7" id="KW-0456">Lyase</keyword>
<keyword evidence="7" id="KW-0808">Transferase</keyword>
<comment type="pathway">
    <text evidence="1">Porphyrin-containing compound metabolism; siroheme biosynthesis; sirohydrochlorin from precorrin-2: step 1/1.</text>
</comment>
<dbReference type="EMBL" id="CP012023">
    <property type="protein sequence ID" value="ALI54210.1"/>
    <property type="molecule type" value="Genomic_DNA"/>
</dbReference>
<keyword evidence="8" id="KW-1185">Reference proteome</keyword>
<dbReference type="RefSeq" id="WP_062214957.1">
    <property type="nucleotide sequence ID" value="NZ_CP012023.1"/>
</dbReference>
<dbReference type="GO" id="GO:0004325">
    <property type="term" value="F:ferrochelatase activity"/>
    <property type="evidence" value="ECO:0007669"/>
    <property type="project" value="InterPro"/>
</dbReference>
<evidence type="ECO:0000256" key="5">
    <source>
        <dbReference type="ARBA" id="ARBA00023244"/>
    </source>
</evidence>
<dbReference type="InterPro" id="IPR037115">
    <property type="entry name" value="Sirohaem_synt_dimer_dom_sf"/>
</dbReference>
<keyword evidence="7" id="KW-0489">Methyltransferase</keyword>
<dbReference type="GO" id="GO:0043115">
    <property type="term" value="F:precorrin-2 dehydrogenase activity"/>
    <property type="evidence" value="ECO:0007669"/>
    <property type="project" value="UniProtKB-EC"/>
</dbReference>
<dbReference type="SUPFAM" id="SSF53790">
    <property type="entry name" value="Tetrapyrrole methylase"/>
    <property type="match status" value="1"/>
</dbReference>
<dbReference type="UniPathway" id="UPA00262">
    <property type="reaction ID" value="UER00222"/>
</dbReference>
<dbReference type="Gene3D" id="3.40.1010.10">
    <property type="entry name" value="Cobalt-precorrin-4 Transmethylase, Domain 1"/>
    <property type="match status" value="1"/>
</dbReference>
<accession>A0A0P0A8D5</accession>
<comment type="catalytic activity">
    <reaction evidence="6">
        <text>precorrin-2 + NAD(+) = sirohydrochlorin + NADH + 2 H(+)</text>
        <dbReference type="Rhea" id="RHEA:15613"/>
        <dbReference type="ChEBI" id="CHEBI:15378"/>
        <dbReference type="ChEBI" id="CHEBI:57540"/>
        <dbReference type="ChEBI" id="CHEBI:57945"/>
        <dbReference type="ChEBI" id="CHEBI:58351"/>
        <dbReference type="ChEBI" id="CHEBI:58827"/>
        <dbReference type="EC" id="1.3.1.76"/>
    </reaction>
</comment>
<evidence type="ECO:0000256" key="1">
    <source>
        <dbReference type="ARBA" id="ARBA00005010"/>
    </source>
</evidence>
<sequence length="321" mass="34794">MNFFPMFLRMTDRDVVVVGGGETAAQKVRLLRKSKARITVHAPDLCSELRTLVTSGDISVVNGALTSATFEGAALVFLATGCPGIDASLYPIVRDARALVNVVDQPELCEANTPSIVDRAPLVVAIGTEGSAPILGRQIKTRIEGILEPDLGRFVRLAGGLRPTVARLVPKEQRRGFWRWVFAGPPRHLFTTGHEIEASELIGAAIGRNGAPDQSTGGVLSLVPYVTRVPDLLTLRAVQRLQEADLVIHRKEDTALLELARRDAERMIIADTMNAMIQAQAAVALGERVVWMMPLSDLAGARKLISCDYEVLPHTQIDGII</sequence>
<keyword evidence="3 7" id="KW-0560">Oxidoreductase</keyword>
<organism evidence="7 8">
    <name type="scientific">Celeribacter marinus</name>
    <dbReference type="NCBI Taxonomy" id="1397108"/>
    <lineage>
        <taxon>Bacteria</taxon>
        <taxon>Pseudomonadati</taxon>
        <taxon>Pseudomonadota</taxon>
        <taxon>Alphaproteobacteria</taxon>
        <taxon>Rhodobacterales</taxon>
        <taxon>Roseobacteraceae</taxon>
        <taxon>Celeribacter</taxon>
    </lineage>
</organism>
<dbReference type="NCBIfam" id="TIGR01470">
    <property type="entry name" value="cysG_Nterm"/>
    <property type="match status" value="1"/>
</dbReference>
<dbReference type="Gene3D" id="1.10.8.210">
    <property type="entry name" value="Sirohaem synthase, dimerisation domain"/>
    <property type="match status" value="1"/>
</dbReference>
<protein>
    <recommendedName>
        <fullName evidence="2">precorrin-2 dehydrogenase</fullName>
        <ecNumber evidence="2">1.3.1.76</ecNumber>
    </recommendedName>
</protein>
<dbReference type="STRING" id="1397108.IMCC12053_260"/>
<dbReference type="InterPro" id="IPR014777">
    <property type="entry name" value="4pyrrole_Mease_sub1"/>
</dbReference>
<dbReference type="InterPro" id="IPR035996">
    <property type="entry name" value="4pyrrol_Methylase_sf"/>
</dbReference>
<keyword evidence="5" id="KW-0627">Porphyrin biosynthesis</keyword>
<dbReference type="PATRIC" id="fig|1397108.4.peg.271"/>
<dbReference type="PANTHER" id="PTHR35330:SF1">
    <property type="entry name" value="SIROHEME BIOSYNTHESIS PROTEIN MET8"/>
    <property type="match status" value="1"/>
</dbReference>
<dbReference type="Proteomes" id="UP000064920">
    <property type="component" value="Chromosome"/>
</dbReference>
<evidence type="ECO:0000313" key="7">
    <source>
        <dbReference type="EMBL" id="ALI54210.1"/>
    </source>
</evidence>
<proteinExistence type="predicted"/>
<name>A0A0P0A8D5_9RHOB</name>
<evidence type="ECO:0000256" key="3">
    <source>
        <dbReference type="ARBA" id="ARBA00023002"/>
    </source>
</evidence>
<dbReference type="AlphaFoldDB" id="A0A0P0A8D5"/>
<evidence type="ECO:0000256" key="2">
    <source>
        <dbReference type="ARBA" id="ARBA00012400"/>
    </source>
</evidence>
<dbReference type="Gene3D" id="3.30.160.110">
    <property type="entry name" value="Siroheme synthase, domain 2"/>
    <property type="match status" value="1"/>
</dbReference>